<comment type="caution">
    <text evidence="1">The sequence shown here is derived from an EMBL/GenBank/DDBJ whole genome shotgun (WGS) entry which is preliminary data.</text>
</comment>
<dbReference type="Gene3D" id="3.40.630.30">
    <property type="match status" value="1"/>
</dbReference>
<evidence type="ECO:0000313" key="1">
    <source>
        <dbReference type="EMBL" id="MUB66944.1"/>
    </source>
</evidence>
<dbReference type="OrthoDB" id="9127144at2"/>
<dbReference type="EMBL" id="WNME01000039">
    <property type="protein sequence ID" value="MUB66944.1"/>
    <property type="molecule type" value="Genomic_DNA"/>
</dbReference>
<dbReference type="InterPro" id="IPR000182">
    <property type="entry name" value="GNAT_dom"/>
</dbReference>
<dbReference type="Pfam" id="PF00583">
    <property type="entry name" value="Acetyltransf_1"/>
    <property type="match status" value="1"/>
</dbReference>
<organism evidence="1 2">
    <name type="scientific">Hungatella hathewayi</name>
    <dbReference type="NCBI Taxonomy" id="154046"/>
    <lineage>
        <taxon>Bacteria</taxon>
        <taxon>Bacillati</taxon>
        <taxon>Bacillota</taxon>
        <taxon>Clostridia</taxon>
        <taxon>Lachnospirales</taxon>
        <taxon>Lachnospiraceae</taxon>
        <taxon>Hungatella</taxon>
    </lineage>
</organism>
<reference evidence="1 2" key="1">
    <citation type="submission" date="2019-09" db="EMBL/GenBank/DDBJ databases">
        <title>Draft genome sequencing of Hungatella hathewayi 123Y-2.</title>
        <authorList>
            <person name="Lv Q."/>
            <person name="Li S."/>
        </authorList>
    </citation>
    <scope>NUCLEOTIDE SEQUENCE [LARGE SCALE GENOMIC DNA]</scope>
    <source>
        <strain evidence="1 2">123Y-2</strain>
    </source>
</reference>
<dbReference type="RefSeq" id="WP_055652326.1">
    <property type="nucleotide sequence ID" value="NZ_CAJKZF010000052.1"/>
</dbReference>
<sequence length="181" mass="21511">MLLKEPQSRFEEYYRIYEESFPSRERRTREQQRDILSHPCHRVRIREEDGSMLAFVSYWELPGCLFLEHLATTEQCRGKGYGKQLVEECLAETDKPVFLEIEPVTEDDPMTGRRAGFYERLGFFVNTFPYMQLPLKEEDHPIPLWVMSYGKPVTKEEFEPYKNEIHEIAYGTADSGRFRPE</sequence>
<proteinExistence type="predicted"/>
<accession>A0A174XQS5</accession>
<dbReference type="CDD" id="cd04301">
    <property type="entry name" value="NAT_SF"/>
    <property type="match status" value="1"/>
</dbReference>
<name>A0A174XQS5_9FIRM</name>
<evidence type="ECO:0000313" key="2">
    <source>
        <dbReference type="Proteomes" id="UP000434223"/>
    </source>
</evidence>
<dbReference type="Proteomes" id="UP000434223">
    <property type="component" value="Unassembled WGS sequence"/>
</dbReference>
<gene>
    <name evidence="1" type="ORF">GNE07_28410</name>
</gene>
<dbReference type="PROSITE" id="PS51186">
    <property type="entry name" value="GNAT"/>
    <property type="match status" value="1"/>
</dbReference>
<dbReference type="InterPro" id="IPR016181">
    <property type="entry name" value="Acyl_CoA_acyltransferase"/>
</dbReference>
<dbReference type="SUPFAM" id="SSF55729">
    <property type="entry name" value="Acyl-CoA N-acyltransferases (Nat)"/>
    <property type="match status" value="1"/>
</dbReference>
<dbReference type="GO" id="GO:0016747">
    <property type="term" value="F:acyltransferase activity, transferring groups other than amino-acyl groups"/>
    <property type="evidence" value="ECO:0007669"/>
    <property type="project" value="InterPro"/>
</dbReference>
<dbReference type="GeneID" id="93151757"/>
<protein>
    <submittedName>
        <fullName evidence="1">GNAT family N-acetyltransferase</fullName>
    </submittedName>
</protein>
<dbReference type="AlphaFoldDB" id="A0A174XQS5"/>